<feature type="domain" description="TraG P-loop" evidence="1">
    <location>
        <begin position="453"/>
        <end position="759"/>
    </location>
</feature>
<sequence length="866" mass="97470">MSHLIARGGLDTLAKHAHPDAKHLHNELPYRYFDDELGLFENVNSIGFAKKLNILGGASDDLVDSLNELVRRCPEGNKWDYQFVMTGDNQVSQFIEKNKNDLSQRGGIAQKIATNQAIYAHHCAKNGFGTRLGKQYRFDLKNYNAYFFCTSKESTEVVNDFKSSLEYGLVQNGITHSPMLPHELVGHVGQILNFNREQTTPKEKPYNEDDLLHTQMIELDSEFLIHKEYVESRCSIEGQQRPAHSRILNFTLRNLPTDFRLYNVSNCLASLKNASNSLRSPFRISCNFRIENTGKQKVANENKIRTLKKWVDSPMAIFMPTASKEYEERISLQEGFLSEQFKIASMVFSVTLFSDEKNMKADVASALGAFGEAGLSLIPTNMIQGQALLSILPFNMLKFFGDAKKAGRVRQIKTSNLVNFFPIVGEFKRLSGGMLLPTLRNQIGYFHPFRCNTDNYNMAVTGSSGSGKSFIMQNIVYPLYAMGGKCFILDKGDSYKKLTQTLGGVYMTSGTIFLNPFTHIAKAESLEGKSFSDADTSTLNEADQKDDPMSILLGDITGLIASMAAPNSDLGDYDESALSDAILMAWTKHRNNTLIDHVQEALFILSKQRDGDRRLSDLAHQLNKYCTTGIYGDIFNKPSQLDPNVHLTTLELDGFSDAVLRPVVFALIVSINQTMYLAGDRNIPKMCIIEEAWSLMSGSNRQSRAFINKGYRTARKFGGSFASVTQGISDFFLSEEAQAAYNNSDIKLILRQGSDFKKFVKENPTAFDPYYVSLINRFQEAKLTGFSSAMIQAGSVTSFHRLFADPWSRALFSTEPNEYQYCEKLTHGGMDIEEAVEKTAWHFYPDEMKEFEVIKQQYEEDNNVTV</sequence>
<dbReference type="Pfam" id="PF19044">
    <property type="entry name" value="P-loop_TraG"/>
    <property type="match status" value="1"/>
</dbReference>
<dbReference type="Gene3D" id="3.40.50.300">
    <property type="entry name" value="P-loop containing nucleotide triphosphate hydrolases"/>
    <property type="match status" value="1"/>
</dbReference>
<dbReference type="PATRIC" id="fig|80852.17.peg.4166"/>
<keyword evidence="2" id="KW-0614">Plasmid</keyword>
<keyword evidence="3" id="KW-1185">Reference proteome</keyword>
<evidence type="ECO:0000313" key="3">
    <source>
        <dbReference type="Proteomes" id="UP000032427"/>
    </source>
</evidence>
<gene>
    <name evidence="2" type="primary">traC</name>
    <name evidence="2" type="ORF">AWOD_p920_08</name>
</gene>
<evidence type="ECO:0000313" key="2">
    <source>
        <dbReference type="EMBL" id="CED57934.1"/>
    </source>
</evidence>
<dbReference type="AlphaFoldDB" id="A0A090IE52"/>
<dbReference type="InterPro" id="IPR043964">
    <property type="entry name" value="P-loop_TraG"/>
</dbReference>
<reference evidence="3" key="1">
    <citation type="submission" date="2014-09" db="EMBL/GenBank/DDBJ databases">
        <authorList>
            <person name="Hjerde E."/>
        </authorList>
    </citation>
    <scope>NUCLEOTIDE SEQUENCE [LARGE SCALE GENOMIC DNA]</scope>
    <source>
        <strain evidence="3">06/09/139</strain>
        <plasmid evidence="3">pAWOD920</plasmid>
    </source>
</reference>
<protein>
    <submittedName>
        <fullName evidence="2">Conjugative transfer protein TraC</fullName>
    </submittedName>
</protein>
<organism evidence="2 3">
    <name type="scientific">Aliivibrio wodanis</name>
    <dbReference type="NCBI Taxonomy" id="80852"/>
    <lineage>
        <taxon>Bacteria</taxon>
        <taxon>Pseudomonadati</taxon>
        <taxon>Pseudomonadota</taxon>
        <taxon>Gammaproteobacteria</taxon>
        <taxon>Vibrionales</taxon>
        <taxon>Vibrionaceae</taxon>
        <taxon>Aliivibrio</taxon>
    </lineage>
</organism>
<dbReference type="Pfam" id="PF11130">
    <property type="entry name" value="TraC_F_IV"/>
    <property type="match status" value="1"/>
</dbReference>
<dbReference type="SUPFAM" id="SSF52540">
    <property type="entry name" value="P-loop containing nucleoside triphosphate hydrolases"/>
    <property type="match status" value="1"/>
</dbReference>
<dbReference type="NCBIfam" id="TIGR02746">
    <property type="entry name" value="TraC-F-type"/>
    <property type="match status" value="1"/>
</dbReference>
<dbReference type="PANTHER" id="PTHR38467:SF1">
    <property type="entry name" value="CONJUGATIVE TRANSFER: ASSEMBLY"/>
    <property type="match status" value="1"/>
</dbReference>
<dbReference type="HOGENOM" id="CLU_007815_0_0_6"/>
<dbReference type="EMBL" id="LN554848">
    <property type="protein sequence ID" value="CED57934.1"/>
    <property type="molecule type" value="Genomic_DNA"/>
</dbReference>
<dbReference type="InterPro" id="IPR014117">
    <property type="entry name" value="TraC-F-type"/>
</dbReference>
<dbReference type="Gene3D" id="1.10.8.730">
    <property type="match status" value="1"/>
</dbReference>
<dbReference type="InterPro" id="IPR053155">
    <property type="entry name" value="F-pilin_assembly_TraC"/>
</dbReference>
<dbReference type="InterPro" id="IPR025955">
    <property type="entry name" value="TraC/Conjuga_ATPase"/>
</dbReference>
<dbReference type="KEGG" id="awd:AWOD_p920_08"/>
<proteinExistence type="predicted"/>
<name>A0A090IE52_9GAMM</name>
<dbReference type="Proteomes" id="UP000032427">
    <property type="component" value="Plasmid pAWOD920"/>
</dbReference>
<dbReference type="PANTHER" id="PTHR38467">
    <property type="match status" value="1"/>
</dbReference>
<accession>A0A090IE52</accession>
<geneLocation type="plasmid" evidence="2 3">
    <name>pAWOD920</name>
</geneLocation>
<evidence type="ECO:0000259" key="1">
    <source>
        <dbReference type="Pfam" id="PF19044"/>
    </source>
</evidence>
<dbReference type="CDD" id="cd01127">
    <property type="entry name" value="TrwB_TraG_TraD_VirD4"/>
    <property type="match status" value="1"/>
</dbReference>
<dbReference type="OrthoDB" id="9816422at2"/>
<dbReference type="InterPro" id="IPR027417">
    <property type="entry name" value="P-loop_NTPase"/>
</dbReference>